<dbReference type="AlphaFoldDB" id="A0A5N6X404"/>
<keyword evidence="2" id="KW-1185">Reference proteome</keyword>
<protein>
    <submittedName>
        <fullName evidence="1">Uncharacterized protein</fullName>
    </submittedName>
</protein>
<proteinExistence type="predicted"/>
<dbReference type="Proteomes" id="UP000325945">
    <property type="component" value="Unassembled WGS sequence"/>
</dbReference>
<name>A0A5N6X404_9EURO</name>
<evidence type="ECO:0000313" key="2">
    <source>
        <dbReference type="Proteomes" id="UP000325945"/>
    </source>
</evidence>
<evidence type="ECO:0000313" key="1">
    <source>
        <dbReference type="EMBL" id="KAE8327568.1"/>
    </source>
</evidence>
<dbReference type="EMBL" id="ML741791">
    <property type="protein sequence ID" value="KAE8327568.1"/>
    <property type="molecule type" value="Genomic_DNA"/>
</dbReference>
<organism evidence="1 2">
    <name type="scientific">Aspergillus sergii</name>
    <dbReference type="NCBI Taxonomy" id="1034303"/>
    <lineage>
        <taxon>Eukaryota</taxon>
        <taxon>Fungi</taxon>
        <taxon>Dikarya</taxon>
        <taxon>Ascomycota</taxon>
        <taxon>Pezizomycotina</taxon>
        <taxon>Eurotiomycetes</taxon>
        <taxon>Eurotiomycetidae</taxon>
        <taxon>Eurotiales</taxon>
        <taxon>Aspergillaceae</taxon>
        <taxon>Aspergillus</taxon>
        <taxon>Aspergillus subgen. Circumdati</taxon>
    </lineage>
</organism>
<reference evidence="2" key="1">
    <citation type="submission" date="2019-04" db="EMBL/GenBank/DDBJ databases">
        <title>Friends and foes A comparative genomics studyof 23 Aspergillus species from section Flavi.</title>
        <authorList>
            <consortium name="DOE Joint Genome Institute"/>
            <person name="Kjaerbolling I."/>
            <person name="Vesth T."/>
            <person name="Frisvad J.C."/>
            <person name="Nybo J.L."/>
            <person name="Theobald S."/>
            <person name="Kildgaard S."/>
            <person name="Isbrandt T."/>
            <person name="Kuo A."/>
            <person name="Sato A."/>
            <person name="Lyhne E.K."/>
            <person name="Kogle M.E."/>
            <person name="Wiebenga A."/>
            <person name="Kun R.S."/>
            <person name="Lubbers R.J."/>
            <person name="Makela M.R."/>
            <person name="Barry K."/>
            <person name="Chovatia M."/>
            <person name="Clum A."/>
            <person name="Daum C."/>
            <person name="Haridas S."/>
            <person name="He G."/>
            <person name="LaButti K."/>
            <person name="Lipzen A."/>
            <person name="Mondo S."/>
            <person name="Riley R."/>
            <person name="Salamov A."/>
            <person name="Simmons B.A."/>
            <person name="Magnuson J.K."/>
            <person name="Henrissat B."/>
            <person name="Mortensen U.H."/>
            <person name="Larsen T.O."/>
            <person name="Devries R.P."/>
            <person name="Grigoriev I.V."/>
            <person name="Machida M."/>
            <person name="Baker S.E."/>
            <person name="Andersen M.R."/>
        </authorList>
    </citation>
    <scope>NUCLEOTIDE SEQUENCE [LARGE SCALE GENOMIC DNA]</scope>
    <source>
        <strain evidence="2">CBS 130017</strain>
    </source>
</reference>
<sequence length="53" mass="5926">MIDKPLVIIINLQSTGRQGLVYINRNLPPSSLGELQIPRDAEVLKSNYFSSII</sequence>
<accession>A0A5N6X404</accession>
<gene>
    <name evidence="1" type="ORF">BDV39DRAFT_79066</name>
</gene>